<gene>
    <name evidence="1" type="ORF">TanjilG_10572</name>
</gene>
<dbReference type="AlphaFoldDB" id="A0A394DA67"/>
<comment type="caution">
    <text evidence="1">The sequence shown here is derived from an EMBL/GenBank/DDBJ whole genome shotgun (WGS) entry which is preliminary data.</text>
</comment>
<dbReference type="Proteomes" id="UP000188354">
    <property type="component" value="Unassembled WGS sequence"/>
</dbReference>
<dbReference type="EMBL" id="MLAU01008684">
    <property type="protein sequence ID" value="OIW20396.1"/>
    <property type="molecule type" value="Genomic_DNA"/>
</dbReference>
<dbReference type="Gramene" id="OIW20396">
    <property type="protein sequence ID" value="OIW20396"/>
    <property type="gene ID" value="TanjilG_10572"/>
</dbReference>
<evidence type="ECO:0000313" key="2">
    <source>
        <dbReference type="Proteomes" id="UP000188354"/>
    </source>
</evidence>
<sequence length="84" mass="8975">MRFCLPTLLAIATTVAVVVAPVSVVYSFLLPLERAVPLSHRVELESLRARDMARHARILRGVAGGVVDFSVQGTSDPNALVGYG</sequence>
<protein>
    <submittedName>
        <fullName evidence="1">Uncharacterized protein</fullName>
    </submittedName>
</protein>
<dbReference type="STRING" id="3871.A0A394DA67"/>
<keyword evidence="2" id="KW-1185">Reference proteome</keyword>
<reference evidence="1 2" key="1">
    <citation type="journal article" date="2017" name="Plant Biotechnol. J.">
        <title>A comprehensive draft genome sequence for lupin (Lupinus angustifolius), an emerging health food: insights into plant-microbe interactions and legume evolution.</title>
        <authorList>
            <person name="Hane J.K."/>
            <person name="Ming Y."/>
            <person name="Kamphuis L.G."/>
            <person name="Nelson M.N."/>
            <person name="Garg G."/>
            <person name="Atkins C.A."/>
            <person name="Bayer P.E."/>
            <person name="Bravo A."/>
            <person name="Bringans S."/>
            <person name="Cannon S."/>
            <person name="Edwards D."/>
            <person name="Foley R."/>
            <person name="Gao L.L."/>
            <person name="Harrison M.J."/>
            <person name="Huang W."/>
            <person name="Hurgobin B."/>
            <person name="Li S."/>
            <person name="Liu C.W."/>
            <person name="McGrath A."/>
            <person name="Morahan G."/>
            <person name="Murray J."/>
            <person name="Weller J."/>
            <person name="Jian J."/>
            <person name="Singh K.B."/>
        </authorList>
    </citation>
    <scope>NUCLEOTIDE SEQUENCE [LARGE SCALE GENOMIC DNA]</scope>
    <source>
        <strain evidence="2">cv. Tanjil</strain>
        <tissue evidence="1">Whole plant</tissue>
    </source>
</reference>
<accession>A0A394DA67</accession>
<proteinExistence type="predicted"/>
<evidence type="ECO:0000313" key="1">
    <source>
        <dbReference type="EMBL" id="OIW20396.1"/>
    </source>
</evidence>
<organism evidence="1 2">
    <name type="scientific">Lupinus angustifolius</name>
    <name type="common">Narrow-leaved blue lupine</name>
    <dbReference type="NCBI Taxonomy" id="3871"/>
    <lineage>
        <taxon>Eukaryota</taxon>
        <taxon>Viridiplantae</taxon>
        <taxon>Streptophyta</taxon>
        <taxon>Embryophyta</taxon>
        <taxon>Tracheophyta</taxon>
        <taxon>Spermatophyta</taxon>
        <taxon>Magnoliopsida</taxon>
        <taxon>eudicotyledons</taxon>
        <taxon>Gunneridae</taxon>
        <taxon>Pentapetalae</taxon>
        <taxon>rosids</taxon>
        <taxon>fabids</taxon>
        <taxon>Fabales</taxon>
        <taxon>Fabaceae</taxon>
        <taxon>Papilionoideae</taxon>
        <taxon>50 kb inversion clade</taxon>
        <taxon>genistoids sensu lato</taxon>
        <taxon>core genistoids</taxon>
        <taxon>Genisteae</taxon>
        <taxon>Lupinus</taxon>
    </lineage>
</organism>
<name>A0A394DA67_LUPAN</name>